<comment type="cofactor">
    <cofactor evidence="10">
        <name>FAD</name>
        <dbReference type="ChEBI" id="CHEBI:57692"/>
    </cofactor>
    <text evidence="10">Binds 1 FAD per subunit.</text>
</comment>
<dbReference type="EC" id="1.8.1.7" evidence="15"/>
<dbReference type="Gene3D" id="3.30.390.30">
    <property type="match status" value="1"/>
</dbReference>
<dbReference type="InterPro" id="IPR001100">
    <property type="entry name" value="Pyr_nuc-diS_OxRdtase"/>
</dbReference>
<dbReference type="Gene3D" id="3.50.50.60">
    <property type="entry name" value="FAD/NAD(P)-binding domain"/>
    <property type="match status" value="2"/>
</dbReference>
<dbReference type="InterPro" id="IPR012999">
    <property type="entry name" value="Pyr_OxRdtase_I_AS"/>
</dbReference>
<gene>
    <name evidence="15" type="ORF">HMPREF2128_09415</name>
</gene>
<dbReference type="InterPro" id="IPR036188">
    <property type="entry name" value="FAD/NAD-bd_sf"/>
</dbReference>
<dbReference type="PANTHER" id="PTHR22912">
    <property type="entry name" value="DISULFIDE OXIDOREDUCTASE"/>
    <property type="match status" value="1"/>
</dbReference>
<accession>A0A095ZLX0</accession>
<dbReference type="SUPFAM" id="SSF51905">
    <property type="entry name" value="FAD/NAD(P)-binding domain"/>
    <property type="match status" value="1"/>
</dbReference>
<dbReference type="InterPro" id="IPR018247">
    <property type="entry name" value="EF_Hand_1_Ca_BS"/>
</dbReference>
<dbReference type="InterPro" id="IPR023753">
    <property type="entry name" value="FAD/NAD-binding_dom"/>
</dbReference>
<feature type="binding site" evidence="10">
    <location>
        <begin position="327"/>
        <end position="330"/>
    </location>
    <ligand>
        <name>FAD</name>
        <dbReference type="ChEBI" id="CHEBI:57692"/>
    </ligand>
</feature>
<dbReference type="GO" id="GO:0004362">
    <property type="term" value="F:glutathione-disulfide reductase (NADPH) activity"/>
    <property type="evidence" value="ECO:0007669"/>
    <property type="project" value="UniProtKB-EC"/>
</dbReference>
<evidence type="ECO:0000256" key="12">
    <source>
        <dbReference type="RuleBase" id="RU003691"/>
    </source>
</evidence>
<dbReference type="PIRSF" id="PIRSF000350">
    <property type="entry name" value="Mercury_reductase_MerA"/>
    <property type="match status" value="1"/>
</dbReference>
<dbReference type="GO" id="GO:0050660">
    <property type="term" value="F:flavin adenine dinucleotide binding"/>
    <property type="evidence" value="ECO:0007669"/>
    <property type="project" value="TreeGrafter"/>
</dbReference>
<dbReference type="Proteomes" id="UP000053528">
    <property type="component" value="Unassembled WGS sequence"/>
</dbReference>
<evidence type="ECO:0000256" key="3">
    <source>
        <dbReference type="ARBA" id="ARBA00022827"/>
    </source>
</evidence>
<evidence type="ECO:0000259" key="14">
    <source>
        <dbReference type="Pfam" id="PF07992"/>
    </source>
</evidence>
<evidence type="ECO:0000256" key="1">
    <source>
        <dbReference type="ARBA" id="ARBA00007532"/>
    </source>
</evidence>
<dbReference type="InterPro" id="IPR050151">
    <property type="entry name" value="Class-I_Pyr_Nuc-Dis_Oxidored"/>
</dbReference>
<evidence type="ECO:0000256" key="2">
    <source>
        <dbReference type="ARBA" id="ARBA00022630"/>
    </source>
</evidence>
<comment type="caution">
    <text evidence="15">The sequence shown here is derived from an EMBL/GenBank/DDBJ whole genome shotgun (WGS) entry which is preliminary data.</text>
</comment>
<feature type="binding site" evidence="10">
    <location>
        <begin position="185"/>
        <end position="192"/>
    </location>
    <ligand>
        <name>NAD(+)</name>
        <dbReference type="ChEBI" id="CHEBI:57540"/>
    </ligand>
</feature>
<keyword evidence="10" id="KW-0547">Nucleotide-binding</keyword>
<keyword evidence="5 12" id="KW-0560">Oxidoreductase</keyword>
<dbReference type="NCBIfam" id="NF005884">
    <property type="entry name" value="PRK07846.1"/>
    <property type="match status" value="1"/>
</dbReference>
<feature type="binding site" evidence="10">
    <location>
        <position position="275"/>
    </location>
    <ligand>
        <name>NAD(+)</name>
        <dbReference type="ChEBI" id="CHEBI:57540"/>
    </ligand>
</feature>
<evidence type="ECO:0000256" key="9">
    <source>
        <dbReference type="PIRSR" id="PIRSR000350-2"/>
    </source>
</evidence>
<dbReference type="Pfam" id="PF07992">
    <property type="entry name" value="Pyr_redox_2"/>
    <property type="match status" value="1"/>
</dbReference>
<evidence type="ECO:0000259" key="13">
    <source>
        <dbReference type="Pfam" id="PF02852"/>
    </source>
</evidence>
<evidence type="ECO:0000256" key="5">
    <source>
        <dbReference type="ARBA" id="ARBA00023002"/>
    </source>
</evidence>
<dbReference type="AlphaFoldDB" id="A0A095ZLX0"/>
<dbReference type="PRINTS" id="PR00411">
    <property type="entry name" value="PNDRDTASEI"/>
</dbReference>
<feature type="binding site" evidence="10">
    <location>
        <position position="321"/>
    </location>
    <ligand>
        <name>FAD</name>
        <dbReference type="ChEBI" id="CHEBI:57692"/>
    </ligand>
</feature>
<keyword evidence="3 10" id="KW-0274">FAD</keyword>
<dbReference type="Pfam" id="PF02852">
    <property type="entry name" value="Pyr_redox_dim"/>
    <property type="match status" value="1"/>
</dbReference>
<reference evidence="15 16" key="1">
    <citation type="submission" date="2014-07" db="EMBL/GenBank/DDBJ databases">
        <authorList>
            <person name="McCorrison J."/>
            <person name="Sanka R."/>
            <person name="Torralba M."/>
            <person name="Gillis M."/>
            <person name="Haft D.H."/>
            <person name="Methe B."/>
            <person name="Sutton G."/>
            <person name="Nelson K.E."/>
        </authorList>
    </citation>
    <scope>NUCLEOTIDE SEQUENCE [LARGE SCALE GENOMIC DNA]</scope>
    <source>
        <strain evidence="15 16">DNF00011</strain>
    </source>
</reference>
<keyword evidence="8 12" id="KW-0676">Redox-active center</keyword>
<sequence>MTGPPCEDEGMTHYDLVIVGSGSGNSLVTPFWDNKKVAIIDGGVFGGTCLNKGCIPTKMFVVPSTLAAETEHLRKLGIDMHVDAVHWAKIRDRIFGRIDPISEAGRKYRAEELENVDLYEENARLVNPHKLVTDSGKKISADHVVLANGSRPSLPSVRGMDLKGVHTSDTIMRIERLPRTMVIVGGGVIAAEFAAIFHGLGVEVTQVVRGEQLLKHFDDEIADAFTQAALRRWDIHRGWDIKRIGVGGDAELAAEFTRGDEKLTLNADIVLMATGRVPNSDTIDAHAAGLDTDESGFIQTDEYMRVLSNGKPLEGVWALGDITNHAMLKHVANREARVVSHNMENPKQLRAVDHSVIASAVFSNPQVASAGLTEAQAIRAAEDQGRDANDVIAYTQRYGDVAYGWALEDEEGLVKLIAEKSTGKILGAFIMGEQAPTLIQPLIQAMTLGTDAYTMARAPYWIHPALTEVVENALLGLETQPPKNPPL</sequence>
<protein>
    <submittedName>
        <fullName evidence="15">Mycothione reductase</fullName>
        <ecNumber evidence="15">1.8.1.7</ecNumber>
    </submittedName>
</protein>
<organism evidence="15 16">
    <name type="scientific">Pseudoglutamicibacter albus DNF00011</name>
    <dbReference type="NCBI Taxonomy" id="1401063"/>
    <lineage>
        <taxon>Bacteria</taxon>
        <taxon>Bacillati</taxon>
        <taxon>Actinomycetota</taxon>
        <taxon>Actinomycetes</taxon>
        <taxon>Micrococcales</taxon>
        <taxon>Micrococcaceae</taxon>
        <taxon>Pseudoglutamicibacter</taxon>
    </lineage>
</organism>
<dbReference type="PROSITE" id="PS00018">
    <property type="entry name" value="EF_HAND_1"/>
    <property type="match status" value="1"/>
</dbReference>
<evidence type="ECO:0000256" key="7">
    <source>
        <dbReference type="ARBA" id="ARBA00023157"/>
    </source>
</evidence>
<dbReference type="InterPro" id="IPR016156">
    <property type="entry name" value="FAD/NAD-linked_Rdtase_dimer_sf"/>
</dbReference>
<feature type="domain" description="Pyridine nucleotide-disulphide oxidoreductase dimerisation" evidence="13">
    <location>
        <begin position="357"/>
        <end position="473"/>
    </location>
</feature>
<dbReference type="SUPFAM" id="SSF55424">
    <property type="entry name" value="FAD/NAD-linked reductases, dimerisation (C-terminal) domain"/>
    <property type="match status" value="1"/>
</dbReference>
<name>A0A095ZLX0_9MICC</name>
<keyword evidence="2 12" id="KW-0285">Flavoprotein</keyword>
<dbReference type="GO" id="GO:0006103">
    <property type="term" value="P:2-oxoglutarate metabolic process"/>
    <property type="evidence" value="ECO:0007669"/>
    <property type="project" value="TreeGrafter"/>
</dbReference>
<evidence type="ECO:0000256" key="11">
    <source>
        <dbReference type="PIRSR" id="PIRSR000350-4"/>
    </source>
</evidence>
<feature type="binding site" evidence="10">
    <location>
        <position position="58"/>
    </location>
    <ligand>
        <name>FAD</name>
        <dbReference type="ChEBI" id="CHEBI:57692"/>
    </ligand>
</feature>
<proteinExistence type="inferred from homology"/>
<evidence type="ECO:0000256" key="10">
    <source>
        <dbReference type="PIRSR" id="PIRSR000350-3"/>
    </source>
</evidence>
<evidence type="ECO:0000256" key="6">
    <source>
        <dbReference type="ARBA" id="ARBA00023027"/>
    </source>
</evidence>
<feature type="disulfide bond" description="Redox-active" evidence="11">
    <location>
        <begin position="49"/>
        <end position="54"/>
    </location>
</feature>
<dbReference type="EMBL" id="JRNH01000031">
    <property type="protein sequence ID" value="KGF19607.1"/>
    <property type="molecule type" value="Genomic_DNA"/>
</dbReference>
<evidence type="ECO:0000256" key="8">
    <source>
        <dbReference type="ARBA" id="ARBA00023284"/>
    </source>
</evidence>
<dbReference type="InterPro" id="IPR004099">
    <property type="entry name" value="Pyr_nucl-diS_OxRdtase_dimer"/>
</dbReference>
<keyword evidence="4" id="KW-0809">Transit peptide</keyword>
<keyword evidence="7" id="KW-1015">Disulfide bond</keyword>
<evidence type="ECO:0000313" key="16">
    <source>
        <dbReference type="Proteomes" id="UP000053528"/>
    </source>
</evidence>
<dbReference type="PRINTS" id="PR00368">
    <property type="entry name" value="FADPNR"/>
</dbReference>
<evidence type="ECO:0000313" key="15">
    <source>
        <dbReference type="EMBL" id="KGF19607.1"/>
    </source>
</evidence>
<evidence type="ECO:0000256" key="4">
    <source>
        <dbReference type="ARBA" id="ARBA00022946"/>
    </source>
</evidence>
<dbReference type="PANTHER" id="PTHR22912:SF217">
    <property type="entry name" value="DIHYDROLIPOYL DEHYDROGENASE"/>
    <property type="match status" value="1"/>
</dbReference>
<feature type="domain" description="FAD/NAD(P)-binding" evidence="14">
    <location>
        <begin position="14"/>
        <end position="336"/>
    </location>
</feature>
<dbReference type="GO" id="GO:0004148">
    <property type="term" value="F:dihydrolipoyl dehydrogenase (NADH) activity"/>
    <property type="evidence" value="ECO:0007669"/>
    <property type="project" value="TreeGrafter"/>
</dbReference>
<comment type="similarity">
    <text evidence="1 12">Belongs to the class-I pyridine nucleotide-disulfide oxidoreductase family.</text>
</comment>
<keyword evidence="6 10" id="KW-0520">NAD</keyword>
<feature type="active site" description="Proton acceptor" evidence="9">
    <location>
        <position position="463"/>
    </location>
</feature>
<dbReference type="PROSITE" id="PS00076">
    <property type="entry name" value="PYRIDINE_REDOX_1"/>
    <property type="match status" value="1"/>
</dbReference>